<gene>
    <name evidence="1" type="ORF">M124_3057</name>
</gene>
<proteinExistence type="predicted"/>
<dbReference type="InterPro" id="IPR027417">
    <property type="entry name" value="P-loop_NTPase"/>
</dbReference>
<dbReference type="SUPFAM" id="SSF52540">
    <property type="entry name" value="P-loop containing nucleoside triphosphate hydrolases"/>
    <property type="match status" value="1"/>
</dbReference>
<dbReference type="Proteomes" id="UP000020529">
    <property type="component" value="Unassembled WGS sequence"/>
</dbReference>
<dbReference type="InterPro" id="IPR051396">
    <property type="entry name" value="Bact_Antivir_Def_Nuclease"/>
</dbReference>
<dbReference type="RefSeq" id="WP_022347875.1">
    <property type="nucleotide sequence ID" value="NZ_JGCY01000371.1"/>
</dbReference>
<reference evidence="1 2" key="1">
    <citation type="submission" date="2014-02" db="EMBL/GenBank/DDBJ databases">
        <authorList>
            <person name="Sears C."/>
            <person name="Carroll K."/>
            <person name="Sack B.R."/>
            <person name="Qadri F."/>
            <person name="Myers L.L."/>
            <person name="Chung G.-T."/>
            <person name="Escheverria P."/>
            <person name="Fraser C.M."/>
            <person name="Sadzewicz L."/>
            <person name="Shefchek K.A."/>
            <person name="Tallon L."/>
            <person name="Das S.P."/>
            <person name="Daugherty S."/>
            <person name="Mongodin E.F."/>
        </authorList>
    </citation>
    <scope>NUCLEOTIDE SEQUENCE [LARGE SCALE GENOMIC DNA]</scope>
    <source>
        <strain evidence="2">3988T(B)14</strain>
    </source>
</reference>
<accession>A0A015UH18</accession>
<protein>
    <submittedName>
        <fullName evidence="1">AAA domain protein</fullName>
    </submittedName>
</protein>
<evidence type="ECO:0000313" key="1">
    <source>
        <dbReference type="EMBL" id="EXY73228.1"/>
    </source>
</evidence>
<dbReference type="Gene3D" id="3.40.50.300">
    <property type="entry name" value="P-loop containing nucleotide triphosphate hydrolases"/>
    <property type="match status" value="1"/>
</dbReference>
<comment type="caution">
    <text evidence="1">The sequence shown here is derived from an EMBL/GenBank/DDBJ whole genome shotgun (WGS) entry which is preliminary data.</text>
</comment>
<dbReference type="PANTHER" id="PTHR43581:SF4">
    <property type="entry name" value="ATP_GTP PHOSPHATASE"/>
    <property type="match status" value="1"/>
</dbReference>
<dbReference type="PANTHER" id="PTHR43581">
    <property type="entry name" value="ATP/GTP PHOSPHATASE"/>
    <property type="match status" value="1"/>
</dbReference>
<sequence>MNETVNLTVYQFGPISEADVVFDKYTVLIGKQGSGKSTIAKLYSMFTWLEKGLARRITSEKYITQYSRFQKIYCAYHRLESYFKRETVIRFYGLHYNFFYENEKFHVEAKGLPESYKVAKVMYVPAERNFLSTADDTDGLKSLPESLETLLEEFDKAKEAFKTGYRLPFNDTDFEYDALNKISWIKGSDYKIRLSAASSGYQSVLPLSLITRFLSDLVLDNANKEDLSIKEKKQIEKEVNKVMNDKSLTDGVKFAMLRNISSRFKYSCFVNIVEEMELNLYPESQRSVLFDLLSYANKIELNRLVLTTHSPYVINYLTLAAKAFLLTQKISANETLQERIKEVVPADSAIDPARLRIYELKDGGVFRLSTYEGLPSDENFLNIQLGVTNELFDQLLEIEQEFDYKN</sequence>
<dbReference type="PATRIC" id="fig|1339315.3.peg.3730"/>
<dbReference type="AlphaFoldDB" id="A0A015UH18"/>
<evidence type="ECO:0000313" key="2">
    <source>
        <dbReference type="Proteomes" id="UP000020529"/>
    </source>
</evidence>
<organism evidence="1 2">
    <name type="scientific">Bacteroides fragilis str. 3988T(B)14</name>
    <dbReference type="NCBI Taxonomy" id="1339315"/>
    <lineage>
        <taxon>Bacteria</taxon>
        <taxon>Pseudomonadati</taxon>
        <taxon>Bacteroidota</taxon>
        <taxon>Bacteroidia</taxon>
        <taxon>Bacteroidales</taxon>
        <taxon>Bacteroidaceae</taxon>
        <taxon>Bacteroides</taxon>
    </lineage>
</organism>
<dbReference type="EMBL" id="JGCY01000371">
    <property type="protein sequence ID" value="EXY73228.1"/>
    <property type="molecule type" value="Genomic_DNA"/>
</dbReference>
<name>A0A015UH18_BACFG</name>